<gene>
    <name evidence="3 4" type="primary">LOC114330447</name>
    <name evidence="2" type="synonym">LOC114330444</name>
</gene>
<evidence type="ECO:0000313" key="2">
    <source>
        <dbReference type="RefSeq" id="XP_028135583.1"/>
    </source>
</evidence>
<dbReference type="AlphaFoldDB" id="A0A6P7FI53"/>
<feature type="domain" description="DUF7869" evidence="1">
    <location>
        <begin position="68"/>
        <end position="174"/>
    </location>
</feature>
<dbReference type="RefSeq" id="XP_028135590.1">
    <property type="nucleotide sequence ID" value="XM_028279789.1"/>
</dbReference>
<dbReference type="RefSeq" id="XP_028135583.1">
    <property type="nucleotide sequence ID" value="XM_028279782.1"/>
</dbReference>
<dbReference type="PANTHER" id="PTHR34415">
    <property type="entry name" value="INTEGRASE CATALYTIC DOMAIN-CONTAINING PROTEIN"/>
    <property type="match status" value="1"/>
</dbReference>
<reference evidence="2 3" key="1">
    <citation type="submission" date="2025-04" db="UniProtKB">
        <authorList>
            <consortium name="RefSeq"/>
        </authorList>
    </citation>
    <scope>IDENTIFICATION</scope>
    <source>
        <tissue evidence="2 3">Whole insect</tissue>
    </source>
</reference>
<name>A0A6P7FI53_DIAVI</name>
<proteinExistence type="predicted"/>
<sequence length="207" mass="24107">MLHRMDTFKEIIFTPRIIAFNQSFVPLGTRSKQYPFAVVWHEAISGRSKKDIVSAFYAFLLANRDATNITIWLDNCSSQNKNWTLISFLILFIVNSSVIADESVILKYFQPGHTFMAADSFHHQVEMSLKRMTKVYDFNDFIQAVSNANSSKVNVHSMKIGDFFKFTDYISKHKLKNMNPRFYLKDIVSLKSERGKKLYRIKLKINV</sequence>
<evidence type="ECO:0000313" key="4">
    <source>
        <dbReference type="RefSeq" id="XP_028135591.1"/>
    </source>
</evidence>
<dbReference type="Pfam" id="PF25273">
    <property type="entry name" value="DUF7869"/>
    <property type="match status" value="1"/>
</dbReference>
<protein>
    <submittedName>
        <fullName evidence="2">Uncharacterized protein LOC114330444</fullName>
    </submittedName>
    <submittedName>
        <fullName evidence="3 4">Uncharacterized protein LOC114330447</fullName>
    </submittedName>
</protein>
<dbReference type="InterPro" id="IPR057191">
    <property type="entry name" value="DUF7869"/>
</dbReference>
<organism evidence="4">
    <name type="scientific">Diabrotica virgifera virgifera</name>
    <name type="common">western corn rootworm</name>
    <dbReference type="NCBI Taxonomy" id="50390"/>
    <lineage>
        <taxon>Eukaryota</taxon>
        <taxon>Metazoa</taxon>
        <taxon>Ecdysozoa</taxon>
        <taxon>Arthropoda</taxon>
        <taxon>Hexapoda</taxon>
        <taxon>Insecta</taxon>
        <taxon>Pterygota</taxon>
        <taxon>Neoptera</taxon>
        <taxon>Endopterygota</taxon>
        <taxon>Coleoptera</taxon>
        <taxon>Polyphaga</taxon>
        <taxon>Cucujiformia</taxon>
        <taxon>Chrysomeloidea</taxon>
        <taxon>Chrysomelidae</taxon>
        <taxon>Galerucinae</taxon>
        <taxon>Diabroticina</taxon>
        <taxon>Diabroticites</taxon>
        <taxon>Diabrotica</taxon>
    </lineage>
</organism>
<evidence type="ECO:0000313" key="3">
    <source>
        <dbReference type="RefSeq" id="XP_028135590.1"/>
    </source>
</evidence>
<accession>A0A6P7FI53</accession>
<dbReference type="RefSeq" id="XP_028135591.1">
    <property type="nucleotide sequence ID" value="XM_028279790.1"/>
</dbReference>
<evidence type="ECO:0000259" key="1">
    <source>
        <dbReference type="Pfam" id="PF25273"/>
    </source>
</evidence>
<dbReference type="PANTHER" id="PTHR34415:SF1">
    <property type="entry name" value="INTEGRASE CATALYTIC DOMAIN-CONTAINING PROTEIN"/>
    <property type="match status" value="1"/>
</dbReference>